<comment type="caution">
    <text evidence="2">The sequence shown here is derived from an EMBL/GenBank/DDBJ whole genome shotgun (WGS) entry which is preliminary data.</text>
</comment>
<dbReference type="EMBL" id="DXBF01000027">
    <property type="protein sequence ID" value="HIZ61759.1"/>
    <property type="molecule type" value="Genomic_DNA"/>
</dbReference>
<feature type="non-terminal residue" evidence="2">
    <location>
        <position position="72"/>
    </location>
</feature>
<evidence type="ECO:0000313" key="2">
    <source>
        <dbReference type="EMBL" id="HIZ61759.1"/>
    </source>
</evidence>
<dbReference type="InterPro" id="IPR041682">
    <property type="entry name" value="AAA_14"/>
</dbReference>
<dbReference type="SUPFAM" id="SSF52540">
    <property type="entry name" value="P-loop containing nucleoside triphosphate hydrolases"/>
    <property type="match status" value="1"/>
</dbReference>
<evidence type="ECO:0000259" key="1">
    <source>
        <dbReference type="Pfam" id="PF13173"/>
    </source>
</evidence>
<dbReference type="Proteomes" id="UP000824105">
    <property type="component" value="Unassembled WGS sequence"/>
</dbReference>
<gene>
    <name evidence="2" type="ORF">H9724_03185</name>
</gene>
<reference evidence="2" key="1">
    <citation type="journal article" date="2021" name="PeerJ">
        <title>Extensive microbial diversity within the chicken gut microbiome revealed by metagenomics and culture.</title>
        <authorList>
            <person name="Gilroy R."/>
            <person name="Ravi A."/>
            <person name="Getino M."/>
            <person name="Pursley I."/>
            <person name="Horton D.L."/>
            <person name="Alikhan N.F."/>
            <person name="Baker D."/>
            <person name="Gharbi K."/>
            <person name="Hall N."/>
            <person name="Watson M."/>
            <person name="Adriaenssens E.M."/>
            <person name="Foster-Nyarko E."/>
            <person name="Jarju S."/>
            <person name="Secka A."/>
            <person name="Antonio M."/>
            <person name="Oren A."/>
            <person name="Chaudhuri R.R."/>
            <person name="La Ragione R."/>
            <person name="Hildebrand F."/>
            <person name="Pallen M.J."/>
        </authorList>
    </citation>
    <scope>NUCLEOTIDE SEQUENCE</scope>
    <source>
        <strain evidence="2">CHK188-11489</strain>
    </source>
</reference>
<name>A0A9D2FIA0_9FIRM</name>
<proteinExistence type="predicted"/>
<dbReference type="AlphaFoldDB" id="A0A9D2FIA0"/>
<organism evidence="2 3">
    <name type="scientific">Candidatus Gemmiger avistercoris</name>
    <dbReference type="NCBI Taxonomy" id="2838606"/>
    <lineage>
        <taxon>Bacteria</taxon>
        <taxon>Bacillati</taxon>
        <taxon>Bacillota</taxon>
        <taxon>Clostridia</taxon>
        <taxon>Eubacteriales</taxon>
        <taxon>Gemmiger</taxon>
    </lineage>
</organism>
<dbReference type="Pfam" id="PF13173">
    <property type="entry name" value="AAA_14"/>
    <property type="match status" value="1"/>
</dbReference>
<sequence>MNHELLKSVIFDQHAAIQAARITPRGYTFEKNANYVLVGLRRAGKSTLLFDIAQKLVTQGTEWNQIIYINFE</sequence>
<accession>A0A9D2FIA0</accession>
<reference evidence="2" key="2">
    <citation type="submission" date="2021-04" db="EMBL/GenBank/DDBJ databases">
        <authorList>
            <person name="Gilroy R."/>
        </authorList>
    </citation>
    <scope>NUCLEOTIDE SEQUENCE</scope>
    <source>
        <strain evidence="2">CHK188-11489</strain>
    </source>
</reference>
<evidence type="ECO:0000313" key="3">
    <source>
        <dbReference type="Proteomes" id="UP000824105"/>
    </source>
</evidence>
<protein>
    <submittedName>
        <fullName evidence="2">AAA family ATPase</fullName>
    </submittedName>
</protein>
<feature type="domain" description="AAA" evidence="1">
    <location>
        <begin position="34"/>
        <end position="72"/>
    </location>
</feature>
<dbReference type="InterPro" id="IPR027417">
    <property type="entry name" value="P-loop_NTPase"/>
</dbReference>